<dbReference type="RefSeq" id="WP_073025409.1">
    <property type="nucleotide sequence ID" value="NZ_FQZS01000007.1"/>
</dbReference>
<feature type="transmembrane region" description="Helical" evidence="8">
    <location>
        <begin position="81"/>
        <end position="99"/>
    </location>
</feature>
<evidence type="ECO:0000256" key="6">
    <source>
        <dbReference type="ARBA" id="ARBA00022989"/>
    </source>
</evidence>
<name>A0A1M6DU34_9FIRM</name>
<dbReference type="EMBL" id="FQZS01000007">
    <property type="protein sequence ID" value="SHI76712.1"/>
    <property type="molecule type" value="Genomic_DNA"/>
</dbReference>
<dbReference type="Pfam" id="PF03845">
    <property type="entry name" value="Spore_permease"/>
    <property type="match status" value="1"/>
</dbReference>
<feature type="transmembrane region" description="Helical" evidence="8">
    <location>
        <begin position="119"/>
        <end position="137"/>
    </location>
</feature>
<keyword evidence="5 8" id="KW-0812">Transmembrane</keyword>
<dbReference type="OrthoDB" id="1675410at2"/>
<evidence type="ECO:0000256" key="7">
    <source>
        <dbReference type="ARBA" id="ARBA00023136"/>
    </source>
</evidence>
<protein>
    <submittedName>
        <fullName evidence="9">Spore germination protein (Amino acid permease)</fullName>
    </submittedName>
</protein>
<keyword evidence="6 8" id="KW-1133">Transmembrane helix</keyword>
<feature type="transmembrane region" description="Helical" evidence="8">
    <location>
        <begin position="219"/>
        <end position="242"/>
    </location>
</feature>
<dbReference type="InterPro" id="IPR004761">
    <property type="entry name" value="Spore_GerAB"/>
</dbReference>
<keyword evidence="10" id="KW-1185">Reference proteome</keyword>
<dbReference type="AlphaFoldDB" id="A0A1M6DU34"/>
<proteinExistence type="inferred from homology"/>
<dbReference type="STRING" id="1122184.SAMN02745176_01292"/>
<evidence type="ECO:0000313" key="9">
    <source>
        <dbReference type="EMBL" id="SHI76712.1"/>
    </source>
</evidence>
<dbReference type="NCBIfam" id="TIGR00912">
    <property type="entry name" value="2A0309"/>
    <property type="match status" value="1"/>
</dbReference>
<dbReference type="PANTHER" id="PTHR34975">
    <property type="entry name" value="SPORE GERMINATION PROTEIN A2"/>
    <property type="match status" value="1"/>
</dbReference>
<evidence type="ECO:0000256" key="4">
    <source>
        <dbReference type="ARBA" id="ARBA00022544"/>
    </source>
</evidence>
<keyword evidence="7 8" id="KW-0472">Membrane</keyword>
<dbReference type="PANTHER" id="PTHR34975:SF2">
    <property type="entry name" value="SPORE GERMINATION PROTEIN A2"/>
    <property type="match status" value="1"/>
</dbReference>
<feature type="transmembrane region" description="Helical" evidence="8">
    <location>
        <begin position="337"/>
        <end position="356"/>
    </location>
</feature>
<evidence type="ECO:0000256" key="3">
    <source>
        <dbReference type="ARBA" id="ARBA00022448"/>
    </source>
</evidence>
<feature type="transmembrane region" description="Helical" evidence="8">
    <location>
        <begin position="146"/>
        <end position="166"/>
    </location>
</feature>
<feature type="transmembrane region" description="Helical" evidence="8">
    <location>
        <begin position="12"/>
        <end position="32"/>
    </location>
</feature>
<gene>
    <name evidence="9" type="ORF">SAMN02745176_01292</name>
</gene>
<organism evidence="9 10">
    <name type="scientific">Lutispora thermophila DSM 19022</name>
    <dbReference type="NCBI Taxonomy" id="1122184"/>
    <lineage>
        <taxon>Bacteria</taxon>
        <taxon>Bacillati</taxon>
        <taxon>Bacillota</taxon>
        <taxon>Clostridia</taxon>
        <taxon>Lutisporales</taxon>
        <taxon>Lutisporaceae</taxon>
        <taxon>Lutispora</taxon>
    </lineage>
</organism>
<feature type="transmembrane region" description="Helical" evidence="8">
    <location>
        <begin position="38"/>
        <end position="60"/>
    </location>
</feature>
<evidence type="ECO:0000256" key="8">
    <source>
        <dbReference type="SAM" id="Phobius"/>
    </source>
</evidence>
<keyword evidence="3" id="KW-0813">Transport</keyword>
<feature type="transmembrane region" description="Helical" evidence="8">
    <location>
        <begin position="186"/>
        <end position="207"/>
    </location>
</feature>
<dbReference type="Proteomes" id="UP000184442">
    <property type="component" value="Unassembled WGS sequence"/>
</dbReference>
<sequence length="367" mass="41020">MDEGKIGNVEMICLLVNAIACKAFFTSVAAVVEKVGTAGWYMVLISDIVAIGVFSQMYALSKAYPGKNLLEIYDDIVGKKVGKVLSFISCIMLFVTVSITLREFTDATNVYLLHESPPGFIVGMFIIAMVTVCFLGIEGLGRVAKFLSFILLFNFLIVMVLSYRTFQGYKLFPILGYGLGNTVRHGIMRSSAFGEFILLGVFAKALNNTKDLGKIGYKSLIIGGLIISIVLFSVIISFPYYVTTELADPLYIMVSLIQYGRFFQRIEVVFIFTWNLSTLIGLTAIFYGSIICYCHVFNIKDKKPIIISFGISTYISTLIVPSISIILDYIVPIFRGYGWIGFYTPIFISWAIWLLFRRGKQTNVEKS</sequence>
<comment type="similarity">
    <text evidence="2">Belongs to the amino acid-polyamine-organocation (APC) superfamily. Spore germination protein (SGP) (TC 2.A.3.9) family.</text>
</comment>
<comment type="subcellular location">
    <subcellularLocation>
        <location evidence="1">Membrane</location>
        <topology evidence="1">Multi-pass membrane protein</topology>
    </subcellularLocation>
</comment>
<dbReference type="GO" id="GO:0016020">
    <property type="term" value="C:membrane"/>
    <property type="evidence" value="ECO:0007669"/>
    <property type="project" value="UniProtKB-SubCell"/>
</dbReference>
<reference evidence="9 10" key="1">
    <citation type="submission" date="2016-11" db="EMBL/GenBank/DDBJ databases">
        <authorList>
            <person name="Jaros S."/>
            <person name="Januszkiewicz K."/>
            <person name="Wedrychowicz H."/>
        </authorList>
    </citation>
    <scope>NUCLEOTIDE SEQUENCE [LARGE SCALE GENOMIC DNA]</scope>
    <source>
        <strain evidence="9 10">DSM 19022</strain>
    </source>
</reference>
<evidence type="ECO:0000313" key="10">
    <source>
        <dbReference type="Proteomes" id="UP000184442"/>
    </source>
</evidence>
<feature type="transmembrane region" description="Helical" evidence="8">
    <location>
        <begin position="305"/>
        <end position="331"/>
    </location>
</feature>
<keyword evidence="4" id="KW-0309">Germination</keyword>
<evidence type="ECO:0000256" key="5">
    <source>
        <dbReference type="ARBA" id="ARBA00022692"/>
    </source>
</evidence>
<accession>A0A1M6DU34</accession>
<evidence type="ECO:0000256" key="2">
    <source>
        <dbReference type="ARBA" id="ARBA00007998"/>
    </source>
</evidence>
<evidence type="ECO:0000256" key="1">
    <source>
        <dbReference type="ARBA" id="ARBA00004141"/>
    </source>
</evidence>
<dbReference type="GO" id="GO:0009847">
    <property type="term" value="P:spore germination"/>
    <property type="evidence" value="ECO:0007669"/>
    <property type="project" value="InterPro"/>
</dbReference>
<feature type="transmembrane region" description="Helical" evidence="8">
    <location>
        <begin position="262"/>
        <end position="293"/>
    </location>
</feature>